<dbReference type="InterPro" id="IPR029065">
    <property type="entry name" value="Enolase_C-like"/>
</dbReference>
<gene>
    <name evidence="5" type="ORF">VSR73_21965</name>
</gene>
<dbReference type="InterPro" id="IPR036849">
    <property type="entry name" value="Enolase-like_C_sf"/>
</dbReference>
<dbReference type="InterPro" id="IPR046945">
    <property type="entry name" value="RHMD-like"/>
</dbReference>
<dbReference type="SMART" id="SM00922">
    <property type="entry name" value="MR_MLE"/>
    <property type="match status" value="1"/>
</dbReference>
<keyword evidence="2" id="KW-0479">Metal-binding</keyword>
<dbReference type="InterPro" id="IPR029017">
    <property type="entry name" value="Enolase-like_N"/>
</dbReference>
<dbReference type="Pfam" id="PF13378">
    <property type="entry name" value="MR_MLE_C"/>
    <property type="match status" value="1"/>
</dbReference>
<dbReference type="SFLD" id="SFLDG00179">
    <property type="entry name" value="mandelate_racemase"/>
    <property type="match status" value="1"/>
</dbReference>
<dbReference type="Pfam" id="PF02746">
    <property type="entry name" value="MR_MLE_N"/>
    <property type="match status" value="1"/>
</dbReference>
<reference evidence="5 6" key="1">
    <citation type="submission" date="2024-01" db="EMBL/GenBank/DDBJ databases">
        <title>The diversity of rhizobia nodulating Mimosa spp. in eleven states of Brazil covering several biomes is determined by host plant, location, and edaphic factors.</title>
        <authorList>
            <person name="Rouws L."/>
            <person name="Barauna A."/>
            <person name="Beukes C."/>
            <person name="De Faria S.M."/>
            <person name="Gross E."/>
            <person name="Dos Reis Junior F.B."/>
            <person name="Simon M."/>
            <person name="Maluk M."/>
            <person name="Odee D.W."/>
            <person name="Kenicer G."/>
            <person name="Young J.P.W."/>
            <person name="Reis V.M."/>
            <person name="Zilli J."/>
            <person name="James E.K."/>
        </authorList>
    </citation>
    <scope>NUCLEOTIDE SEQUENCE [LARGE SCALE GENOMIC DNA]</scope>
    <source>
        <strain evidence="5 6">JPY167</strain>
    </source>
</reference>
<dbReference type="CDD" id="cd03328">
    <property type="entry name" value="MR_like_3"/>
    <property type="match status" value="1"/>
</dbReference>
<dbReference type="PANTHER" id="PTHR13794:SF58">
    <property type="entry name" value="MITOCHONDRIAL ENOLASE SUPERFAMILY MEMBER 1"/>
    <property type="match status" value="1"/>
</dbReference>
<dbReference type="PROSITE" id="PS00908">
    <property type="entry name" value="MR_MLE_1"/>
    <property type="match status" value="1"/>
</dbReference>
<dbReference type="SFLD" id="SFLDS00001">
    <property type="entry name" value="Enolase"/>
    <property type="match status" value="1"/>
</dbReference>
<dbReference type="InterPro" id="IPR018110">
    <property type="entry name" value="Mandel_Rmase/mucon_lact_enz_CS"/>
</dbReference>
<name>A0ABU9RUJ0_9BURK</name>
<keyword evidence="6" id="KW-1185">Reference proteome</keyword>
<proteinExistence type="predicted"/>
<dbReference type="InterPro" id="IPR013341">
    <property type="entry name" value="Mandelate_racemase_N_dom"/>
</dbReference>
<comment type="cofactor">
    <cofactor evidence="1">
        <name>Mg(2+)</name>
        <dbReference type="ChEBI" id="CHEBI:18420"/>
    </cofactor>
</comment>
<evidence type="ECO:0000256" key="2">
    <source>
        <dbReference type="ARBA" id="ARBA00022723"/>
    </source>
</evidence>
<evidence type="ECO:0000313" key="5">
    <source>
        <dbReference type="EMBL" id="MEM5423723.1"/>
    </source>
</evidence>
<sequence>MNATRLTRLEARAYTIPTDLPEADGTIAWRSTTLVLVEIDALGFTGVGYTYAHAGATALVESVLGDAVRQHDLFDTARINLEMQRAVRNIGRPGLAACAISAVDAALWDLKAKALGIPLCALLGMQRERVPVYGSGGFTSYDLKTLTKQLRGWVENDGCAWVKMKVGSHPADDPARVAAARQAIGSTAGLFVDANGAYEIEEAQRLAQCFAQEDVQWFEEPLSSDDRRGLAALRAALPARMALAAGEYGYTADDFRALLETHAVDVLQADATRCCGITGFLQADALCDAWHTPLSAHCAPALHLHVACSARRLVHIEWFHDHARIEAMLFEGAPRLHAGHIAPDLARHGHGLTFRHADAERYAVR</sequence>
<organism evidence="5 6">
    <name type="scientific">Paraburkholderia ferrariae</name>
    <dbReference type="NCBI Taxonomy" id="386056"/>
    <lineage>
        <taxon>Bacteria</taxon>
        <taxon>Pseudomonadati</taxon>
        <taxon>Pseudomonadota</taxon>
        <taxon>Betaproteobacteria</taxon>
        <taxon>Burkholderiales</taxon>
        <taxon>Burkholderiaceae</taxon>
        <taxon>Paraburkholderia</taxon>
    </lineage>
</organism>
<protein>
    <submittedName>
        <fullName evidence="5">Enolase C-terminal domain-like protein</fullName>
    </submittedName>
</protein>
<keyword evidence="3" id="KW-0460">Magnesium</keyword>
<dbReference type="SUPFAM" id="SSF51604">
    <property type="entry name" value="Enolase C-terminal domain-like"/>
    <property type="match status" value="1"/>
</dbReference>
<dbReference type="PANTHER" id="PTHR13794">
    <property type="entry name" value="ENOLASE SUPERFAMILY, MANDELATE RACEMASE"/>
    <property type="match status" value="1"/>
</dbReference>
<dbReference type="Gene3D" id="3.20.20.120">
    <property type="entry name" value="Enolase-like C-terminal domain"/>
    <property type="match status" value="1"/>
</dbReference>
<dbReference type="InterPro" id="IPR013342">
    <property type="entry name" value="Mandelate_racemase_C"/>
</dbReference>
<evidence type="ECO:0000256" key="3">
    <source>
        <dbReference type="ARBA" id="ARBA00022842"/>
    </source>
</evidence>
<accession>A0ABU9RUJ0</accession>
<evidence type="ECO:0000256" key="1">
    <source>
        <dbReference type="ARBA" id="ARBA00001946"/>
    </source>
</evidence>
<feature type="domain" description="Mandelate racemase/muconate lactonizing enzyme C-terminal" evidence="4">
    <location>
        <begin position="143"/>
        <end position="240"/>
    </location>
</feature>
<evidence type="ECO:0000313" key="6">
    <source>
        <dbReference type="Proteomes" id="UP001489897"/>
    </source>
</evidence>
<dbReference type="Gene3D" id="3.30.390.10">
    <property type="entry name" value="Enolase-like, N-terminal domain"/>
    <property type="match status" value="1"/>
</dbReference>
<dbReference type="RefSeq" id="WP_342948292.1">
    <property type="nucleotide sequence ID" value="NZ_JAYMRV010000006.1"/>
</dbReference>
<evidence type="ECO:0000259" key="4">
    <source>
        <dbReference type="SMART" id="SM00922"/>
    </source>
</evidence>
<dbReference type="Proteomes" id="UP001489897">
    <property type="component" value="Unassembled WGS sequence"/>
</dbReference>
<comment type="caution">
    <text evidence="5">The sequence shown here is derived from an EMBL/GenBank/DDBJ whole genome shotgun (WGS) entry which is preliminary data.</text>
</comment>
<dbReference type="EMBL" id="JAYMRV010000006">
    <property type="protein sequence ID" value="MEM5423723.1"/>
    <property type="molecule type" value="Genomic_DNA"/>
</dbReference>
<dbReference type="SUPFAM" id="SSF54826">
    <property type="entry name" value="Enolase N-terminal domain-like"/>
    <property type="match status" value="1"/>
</dbReference>